<dbReference type="AlphaFoldDB" id="I3T8G6"/>
<name>I3T8G6_MEDTR</name>
<sequence length="91" mass="10760">MASLQHTTASIYSKSIPKTTTTLTPKPILNLILSRTTFTSPKLKLSKTKPRQLRQRISRFSQIQQHPRRHHCRHRQNRRTLHRPQGVRLFL</sequence>
<dbReference type="EMBL" id="BT149014">
    <property type="protein sequence ID" value="AFK48808.1"/>
    <property type="molecule type" value="mRNA"/>
</dbReference>
<organism evidence="2">
    <name type="scientific">Medicago truncatula</name>
    <name type="common">Barrel medic</name>
    <name type="synonym">Medicago tribuloides</name>
    <dbReference type="NCBI Taxonomy" id="3880"/>
    <lineage>
        <taxon>Eukaryota</taxon>
        <taxon>Viridiplantae</taxon>
        <taxon>Streptophyta</taxon>
        <taxon>Embryophyta</taxon>
        <taxon>Tracheophyta</taxon>
        <taxon>Spermatophyta</taxon>
        <taxon>Magnoliopsida</taxon>
        <taxon>eudicotyledons</taxon>
        <taxon>Gunneridae</taxon>
        <taxon>Pentapetalae</taxon>
        <taxon>rosids</taxon>
        <taxon>fabids</taxon>
        <taxon>Fabales</taxon>
        <taxon>Fabaceae</taxon>
        <taxon>Papilionoideae</taxon>
        <taxon>50 kb inversion clade</taxon>
        <taxon>NPAAA clade</taxon>
        <taxon>Hologalegina</taxon>
        <taxon>IRL clade</taxon>
        <taxon>Trifolieae</taxon>
        <taxon>Medicago</taxon>
    </lineage>
</organism>
<proteinExistence type="evidence at transcript level"/>
<feature type="region of interest" description="Disordered" evidence="1">
    <location>
        <begin position="61"/>
        <end position="91"/>
    </location>
</feature>
<accession>I3T8G6</accession>
<feature type="compositionally biased region" description="Basic residues" evidence="1">
    <location>
        <begin position="66"/>
        <end position="82"/>
    </location>
</feature>
<evidence type="ECO:0000256" key="1">
    <source>
        <dbReference type="SAM" id="MobiDB-lite"/>
    </source>
</evidence>
<reference evidence="2" key="1">
    <citation type="submission" date="2012-05" db="EMBL/GenBank/DDBJ databases">
        <authorList>
            <person name="Krishnakumar V."/>
            <person name="Cheung F."/>
            <person name="Xiao Y."/>
            <person name="Chan A."/>
            <person name="Moskal W.A."/>
            <person name="Town C.D."/>
        </authorList>
    </citation>
    <scope>NUCLEOTIDE SEQUENCE</scope>
</reference>
<protein>
    <submittedName>
        <fullName evidence="2">Uncharacterized protein</fullName>
    </submittedName>
</protein>
<evidence type="ECO:0000313" key="2">
    <source>
        <dbReference type="EMBL" id="AFK48808.1"/>
    </source>
</evidence>